<protein>
    <submittedName>
        <fullName evidence="2">Uncharacterized protein</fullName>
    </submittedName>
</protein>
<sequence length="196" mass="21965">MSNVEELGSQWISTDSCVLSGAGANVDSPLFVAEITNKSSSVFHVKNKTIDVSIVGSVLIPCDLRLGVFEWDTQNEKETGKIMELDLSEKKTLKWEEDTILLTLDQTRDLSKLDTRMEWRGRLLFGPAGRSSEWIWIRESDAAIRKSQASKNILWILGIVGGVFLILLAVVVIIVIVRQSKKEKAKEDMKPMLAEM</sequence>
<evidence type="ECO:0000313" key="2">
    <source>
        <dbReference type="EMBL" id="KAK2951801.1"/>
    </source>
</evidence>
<keyword evidence="1" id="KW-0812">Transmembrane</keyword>
<dbReference type="EMBL" id="JARBJD010000113">
    <property type="protein sequence ID" value="KAK2951801.1"/>
    <property type="molecule type" value="Genomic_DNA"/>
</dbReference>
<accession>A0ABQ9XH67</accession>
<feature type="transmembrane region" description="Helical" evidence="1">
    <location>
        <begin position="153"/>
        <end position="177"/>
    </location>
</feature>
<evidence type="ECO:0000313" key="3">
    <source>
        <dbReference type="Proteomes" id="UP001281761"/>
    </source>
</evidence>
<dbReference type="Proteomes" id="UP001281761">
    <property type="component" value="Unassembled WGS sequence"/>
</dbReference>
<keyword evidence="1" id="KW-1133">Transmembrane helix</keyword>
<name>A0ABQ9XH67_9EUKA</name>
<keyword evidence="1" id="KW-0472">Membrane</keyword>
<comment type="caution">
    <text evidence="2">The sequence shown here is derived from an EMBL/GenBank/DDBJ whole genome shotgun (WGS) entry which is preliminary data.</text>
</comment>
<gene>
    <name evidence="2" type="ORF">BLNAU_13294</name>
</gene>
<organism evidence="2 3">
    <name type="scientific">Blattamonas nauphoetae</name>
    <dbReference type="NCBI Taxonomy" id="2049346"/>
    <lineage>
        <taxon>Eukaryota</taxon>
        <taxon>Metamonada</taxon>
        <taxon>Preaxostyla</taxon>
        <taxon>Oxymonadida</taxon>
        <taxon>Blattamonas</taxon>
    </lineage>
</organism>
<evidence type="ECO:0000256" key="1">
    <source>
        <dbReference type="SAM" id="Phobius"/>
    </source>
</evidence>
<reference evidence="2 3" key="1">
    <citation type="journal article" date="2022" name="bioRxiv">
        <title>Genomics of Preaxostyla Flagellates Illuminates Evolutionary Transitions and the Path Towards Mitochondrial Loss.</title>
        <authorList>
            <person name="Novak L.V.F."/>
            <person name="Treitli S.C."/>
            <person name="Pyrih J."/>
            <person name="Halakuc P."/>
            <person name="Pipaliya S.V."/>
            <person name="Vacek V."/>
            <person name="Brzon O."/>
            <person name="Soukal P."/>
            <person name="Eme L."/>
            <person name="Dacks J.B."/>
            <person name="Karnkowska A."/>
            <person name="Elias M."/>
            <person name="Hampl V."/>
        </authorList>
    </citation>
    <scope>NUCLEOTIDE SEQUENCE [LARGE SCALE GENOMIC DNA]</scope>
    <source>
        <strain evidence="2">NAU3</strain>
        <tissue evidence="2">Gut</tissue>
    </source>
</reference>
<proteinExistence type="predicted"/>
<keyword evidence="3" id="KW-1185">Reference proteome</keyword>